<evidence type="ECO:0000313" key="3">
    <source>
        <dbReference type="EMBL" id="KAF7374925.1"/>
    </source>
</evidence>
<protein>
    <submittedName>
        <fullName evidence="3">Uncharacterized protein</fullName>
    </submittedName>
</protein>
<feature type="region of interest" description="Disordered" evidence="1">
    <location>
        <begin position="107"/>
        <end position="185"/>
    </location>
</feature>
<comment type="caution">
    <text evidence="3">The sequence shown here is derived from an EMBL/GenBank/DDBJ whole genome shotgun (WGS) entry which is preliminary data.</text>
</comment>
<keyword evidence="2" id="KW-0472">Membrane</keyword>
<keyword evidence="2" id="KW-0812">Transmembrane</keyword>
<reference evidence="3" key="1">
    <citation type="submission" date="2020-05" db="EMBL/GenBank/DDBJ databases">
        <title>Mycena genomes resolve the evolution of fungal bioluminescence.</title>
        <authorList>
            <person name="Tsai I.J."/>
        </authorList>
    </citation>
    <scope>NUCLEOTIDE SEQUENCE</scope>
    <source>
        <strain evidence="3">160909Yilan</strain>
    </source>
</reference>
<evidence type="ECO:0000313" key="4">
    <source>
        <dbReference type="Proteomes" id="UP000623467"/>
    </source>
</evidence>
<dbReference type="EMBL" id="JACAZH010000002">
    <property type="protein sequence ID" value="KAF7374925.1"/>
    <property type="molecule type" value="Genomic_DNA"/>
</dbReference>
<accession>A0A8H6Z9D0</accession>
<dbReference type="Proteomes" id="UP000623467">
    <property type="component" value="Unassembled WGS sequence"/>
</dbReference>
<evidence type="ECO:0000256" key="1">
    <source>
        <dbReference type="SAM" id="MobiDB-lite"/>
    </source>
</evidence>
<feature type="compositionally biased region" description="Low complexity" evidence="1">
    <location>
        <begin position="153"/>
        <end position="164"/>
    </location>
</feature>
<feature type="compositionally biased region" description="Low complexity" evidence="1">
    <location>
        <begin position="175"/>
        <end position="185"/>
    </location>
</feature>
<dbReference type="AlphaFoldDB" id="A0A8H6Z9D0"/>
<evidence type="ECO:0000256" key="2">
    <source>
        <dbReference type="SAM" id="Phobius"/>
    </source>
</evidence>
<name>A0A8H6Z9D0_9AGAR</name>
<keyword evidence="2" id="KW-1133">Transmembrane helix</keyword>
<feature type="transmembrane region" description="Helical" evidence="2">
    <location>
        <begin position="39"/>
        <end position="59"/>
    </location>
</feature>
<proteinExistence type="predicted"/>
<organism evidence="3 4">
    <name type="scientific">Mycena sanguinolenta</name>
    <dbReference type="NCBI Taxonomy" id="230812"/>
    <lineage>
        <taxon>Eukaryota</taxon>
        <taxon>Fungi</taxon>
        <taxon>Dikarya</taxon>
        <taxon>Basidiomycota</taxon>
        <taxon>Agaricomycotina</taxon>
        <taxon>Agaricomycetes</taxon>
        <taxon>Agaricomycetidae</taxon>
        <taxon>Agaricales</taxon>
        <taxon>Marasmiineae</taxon>
        <taxon>Mycenaceae</taxon>
        <taxon>Mycena</taxon>
    </lineage>
</organism>
<gene>
    <name evidence="3" type="ORF">MSAN_00378600</name>
</gene>
<dbReference type="OrthoDB" id="3049632at2759"/>
<keyword evidence="4" id="KW-1185">Reference proteome</keyword>
<sequence length="228" mass="25263">MLSPRNLAYSMFGGPFDVDVGPTVDGEIIHVRIQPINTISVSALVISVLLFMVFMYFYLHPLFHNRGPRPTISSDAEQPAMQKDEDEEKNNLLSWLHFRSRDRFSATVHDSPVPKRSLKLASPPGLKRNPSSFARGSLIPHVSPTLTPPPPAYASRPSSPSFSPHNGPYPKPRVSSPLSSPRSETTSSLRAPFAFYYCTCSPRSHCSCRRIRANSAPPSDPIPEPQLQ</sequence>